<dbReference type="PANTHER" id="PTHR30093">
    <property type="entry name" value="GENERAL SECRETION PATHWAY PROTEIN G"/>
    <property type="match status" value="1"/>
</dbReference>
<dbReference type="PRINTS" id="PR00813">
    <property type="entry name" value="BCTERIALGSPG"/>
</dbReference>
<evidence type="ECO:0000256" key="8">
    <source>
        <dbReference type="ARBA" id="ARBA00022989"/>
    </source>
</evidence>
<dbReference type="GO" id="GO:0005886">
    <property type="term" value="C:plasma membrane"/>
    <property type="evidence" value="ECO:0007669"/>
    <property type="project" value="UniProtKB-SubCell"/>
</dbReference>
<comment type="subcellular location">
    <subcellularLocation>
        <location evidence="1">Cell inner membrane</location>
        <topology evidence="1">Single-pass membrane protein</topology>
    </subcellularLocation>
</comment>
<evidence type="ECO:0000313" key="13">
    <source>
        <dbReference type="Proteomes" id="UP000000238"/>
    </source>
</evidence>
<dbReference type="STRING" id="349521.HCH_03935"/>
<dbReference type="NCBIfam" id="TIGR01710">
    <property type="entry name" value="typeII_sec_gspG"/>
    <property type="match status" value="1"/>
</dbReference>
<keyword evidence="8 10" id="KW-1133">Transmembrane helix</keyword>
<dbReference type="HOGENOM" id="CLU_091705_2_1_6"/>
<dbReference type="InterPro" id="IPR010054">
    <property type="entry name" value="Type2_sec_GspG"/>
</dbReference>
<evidence type="ECO:0000256" key="4">
    <source>
        <dbReference type="ARBA" id="ARBA00022475"/>
    </source>
</evidence>
<evidence type="ECO:0000256" key="7">
    <source>
        <dbReference type="ARBA" id="ARBA00022692"/>
    </source>
</evidence>
<dbReference type="InterPro" id="IPR045584">
    <property type="entry name" value="Pilin-like"/>
</dbReference>
<evidence type="ECO:0000256" key="3">
    <source>
        <dbReference type="ARBA" id="ARBA00020042"/>
    </source>
</evidence>
<dbReference type="SUPFAM" id="SSF54523">
    <property type="entry name" value="Pili subunits"/>
    <property type="match status" value="1"/>
</dbReference>
<organism evidence="12 13">
    <name type="scientific">Hahella chejuensis (strain KCTC 2396)</name>
    <dbReference type="NCBI Taxonomy" id="349521"/>
    <lineage>
        <taxon>Bacteria</taxon>
        <taxon>Pseudomonadati</taxon>
        <taxon>Pseudomonadota</taxon>
        <taxon>Gammaproteobacteria</taxon>
        <taxon>Oceanospirillales</taxon>
        <taxon>Hahellaceae</taxon>
        <taxon>Hahella</taxon>
    </lineage>
</organism>
<evidence type="ECO:0000256" key="1">
    <source>
        <dbReference type="ARBA" id="ARBA00004377"/>
    </source>
</evidence>
<dbReference type="OrthoDB" id="9795612at2"/>
<dbReference type="eggNOG" id="COG2165">
    <property type="taxonomic scope" value="Bacteria"/>
</dbReference>
<dbReference type="PROSITE" id="PS00409">
    <property type="entry name" value="PROKAR_NTER_METHYL"/>
    <property type="match status" value="1"/>
</dbReference>
<evidence type="ECO:0000313" key="12">
    <source>
        <dbReference type="EMBL" id="ABC30655.1"/>
    </source>
</evidence>
<dbReference type="Pfam" id="PF07963">
    <property type="entry name" value="N_methyl"/>
    <property type="match status" value="1"/>
</dbReference>
<dbReference type="Proteomes" id="UP000000238">
    <property type="component" value="Chromosome"/>
</dbReference>
<dbReference type="InterPro" id="IPR000983">
    <property type="entry name" value="Bac_GSPG_pilin"/>
</dbReference>
<evidence type="ECO:0000256" key="5">
    <source>
        <dbReference type="ARBA" id="ARBA00022481"/>
    </source>
</evidence>
<dbReference type="AlphaFoldDB" id="Q2SFB9"/>
<evidence type="ECO:0000256" key="2">
    <source>
        <dbReference type="ARBA" id="ARBA00009984"/>
    </source>
</evidence>
<keyword evidence="13" id="KW-1185">Reference proteome</keyword>
<feature type="domain" description="Type II secretion system protein GspG C-terminal" evidence="11">
    <location>
        <begin position="38"/>
        <end position="147"/>
    </location>
</feature>
<evidence type="ECO:0000256" key="6">
    <source>
        <dbReference type="ARBA" id="ARBA00022519"/>
    </source>
</evidence>
<evidence type="ECO:0000256" key="9">
    <source>
        <dbReference type="ARBA" id="ARBA00023136"/>
    </source>
</evidence>
<protein>
    <recommendedName>
        <fullName evidence="3">Type II secretion system core protein G</fullName>
    </recommendedName>
</protein>
<keyword evidence="5" id="KW-0488">Methylation</keyword>
<gene>
    <name evidence="12" type="primary">gspG</name>
    <name evidence="12" type="ordered locus">HCH_03935</name>
</gene>
<dbReference type="RefSeq" id="WP_011397722.1">
    <property type="nucleotide sequence ID" value="NC_007645.1"/>
</dbReference>
<dbReference type="Gene3D" id="3.30.700.10">
    <property type="entry name" value="Glycoprotein, Type 4 Pilin"/>
    <property type="match status" value="1"/>
</dbReference>
<sequence>MKPKASFKTRKSVQGFTLIEIMVVLVILGLLVAAVAPKILGRADQAKVTTTQTNIKTISNALNMYKLDNYNYPSSEQGIEALVNKPSGFPEAKNWNPEGYIDKLPVDGWQREFVYISPGTHGAFDLYSLGADGKEGGEGYDADITSWDR</sequence>
<dbReference type="Pfam" id="PF08334">
    <property type="entry name" value="T2SSG"/>
    <property type="match status" value="1"/>
</dbReference>
<keyword evidence="4" id="KW-1003">Cell membrane</keyword>
<name>Q2SFB9_HAHCH</name>
<proteinExistence type="inferred from homology"/>
<dbReference type="InterPro" id="IPR013545">
    <property type="entry name" value="T2SS_protein-GspG_C"/>
</dbReference>
<dbReference type="InterPro" id="IPR012902">
    <property type="entry name" value="N_methyl_site"/>
</dbReference>
<dbReference type="GO" id="GO:0015628">
    <property type="term" value="P:protein secretion by the type II secretion system"/>
    <property type="evidence" value="ECO:0007669"/>
    <property type="project" value="InterPro"/>
</dbReference>
<dbReference type="KEGG" id="hch:HCH_03935"/>
<comment type="similarity">
    <text evidence="2">Belongs to the GSP G family.</text>
</comment>
<reference evidence="12 13" key="1">
    <citation type="journal article" date="2005" name="Nucleic Acids Res.">
        <title>Genomic blueprint of Hahella chejuensis, a marine microbe producing an algicidal agent.</title>
        <authorList>
            <person name="Jeong H."/>
            <person name="Yim J.H."/>
            <person name="Lee C."/>
            <person name="Choi S.-H."/>
            <person name="Park Y.K."/>
            <person name="Yoon S.H."/>
            <person name="Hur C.-G."/>
            <person name="Kang H.-Y."/>
            <person name="Kim D."/>
            <person name="Lee H.H."/>
            <person name="Park K.H."/>
            <person name="Park S.-H."/>
            <person name="Park H.-S."/>
            <person name="Lee H.K."/>
            <person name="Oh T.K."/>
            <person name="Kim J.F."/>
        </authorList>
    </citation>
    <scope>NUCLEOTIDE SEQUENCE [LARGE SCALE GENOMIC DNA]</scope>
    <source>
        <strain evidence="12 13">KCTC 2396</strain>
    </source>
</reference>
<keyword evidence="9 10" id="KW-0472">Membrane</keyword>
<accession>Q2SFB9</accession>
<feature type="transmembrane region" description="Helical" evidence="10">
    <location>
        <begin position="12"/>
        <end position="36"/>
    </location>
</feature>
<dbReference type="NCBIfam" id="TIGR02532">
    <property type="entry name" value="IV_pilin_GFxxxE"/>
    <property type="match status" value="1"/>
</dbReference>
<dbReference type="EMBL" id="CP000155">
    <property type="protein sequence ID" value="ABC30655.1"/>
    <property type="molecule type" value="Genomic_DNA"/>
</dbReference>
<keyword evidence="7 10" id="KW-0812">Transmembrane</keyword>
<dbReference type="PANTHER" id="PTHR30093:SF44">
    <property type="entry name" value="TYPE II SECRETION SYSTEM CORE PROTEIN G"/>
    <property type="match status" value="1"/>
</dbReference>
<evidence type="ECO:0000256" key="10">
    <source>
        <dbReference type="SAM" id="Phobius"/>
    </source>
</evidence>
<dbReference type="GO" id="GO:0015627">
    <property type="term" value="C:type II protein secretion system complex"/>
    <property type="evidence" value="ECO:0007669"/>
    <property type="project" value="InterPro"/>
</dbReference>
<keyword evidence="6" id="KW-0997">Cell inner membrane</keyword>
<evidence type="ECO:0000259" key="11">
    <source>
        <dbReference type="Pfam" id="PF08334"/>
    </source>
</evidence>